<evidence type="ECO:0000313" key="1">
    <source>
        <dbReference type="EMBL" id="KAF4073706.1"/>
    </source>
</evidence>
<accession>A0A7J5ZTB6</accession>
<proteinExistence type="predicted"/>
<reference evidence="1 2" key="1">
    <citation type="submission" date="2020-02" db="EMBL/GenBank/DDBJ databases">
        <title>A chromosome-scale genome assembly of the black bullhead catfish (Ameiurus melas).</title>
        <authorList>
            <person name="Wen M."/>
            <person name="Zham M."/>
            <person name="Cabau C."/>
            <person name="Klopp C."/>
            <person name="Donnadieu C."/>
            <person name="Roques C."/>
            <person name="Bouchez O."/>
            <person name="Lampietro C."/>
            <person name="Jouanno E."/>
            <person name="Herpin A."/>
            <person name="Louis A."/>
            <person name="Berthelot C."/>
            <person name="Parey E."/>
            <person name="Roest-Crollius H."/>
            <person name="Braasch I."/>
            <person name="Postlethwait J."/>
            <person name="Robinson-Rechavi M."/>
            <person name="Echchiki A."/>
            <person name="Begum T."/>
            <person name="Montfort J."/>
            <person name="Schartl M."/>
            <person name="Bobe J."/>
            <person name="Guiguen Y."/>
        </authorList>
    </citation>
    <scope>NUCLEOTIDE SEQUENCE [LARGE SCALE GENOMIC DNA]</scope>
    <source>
        <strain evidence="1">M_S1</strain>
        <tissue evidence="1">Blood</tissue>
    </source>
</reference>
<keyword evidence="2" id="KW-1185">Reference proteome</keyword>
<dbReference type="Proteomes" id="UP000593565">
    <property type="component" value="Unassembled WGS sequence"/>
</dbReference>
<feature type="non-terminal residue" evidence="1">
    <location>
        <position position="1"/>
    </location>
</feature>
<comment type="caution">
    <text evidence="1">The sequence shown here is derived from an EMBL/GenBank/DDBJ whole genome shotgun (WGS) entry which is preliminary data.</text>
</comment>
<evidence type="ECO:0000313" key="2">
    <source>
        <dbReference type="Proteomes" id="UP000593565"/>
    </source>
</evidence>
<dbReference type="EMBL" id="JAAGNN010000023">
    <property type="protein sequence ID" value="KAF4073706.1"/>
    <property type="molecule type" value="Genomic_DNA"/>
</dbReference>
<dbReference type="AlphaFoldDB" id="A0A7J5ZTB6"/>
<organism evidence="1 2">
    <name type="scientific">Ameiurus melas</name>
    <name type="common">Black bullhead</name>
    <name type="synonym">Silurus melas</name>
    <dbReference type="NCBI Taxonomy" id="219545"/>
    <lineage>
        <taxon>Eukaryota</taxon>
        <taxon>Metazoa</taxon>
        <taxon>Chordata</taxon>
        <taxon>Craniata</taxon>
        <taxon>Vertebrata</taxon>
        <taxon>Euteleostomi</taxon>
        <taxon>Actinopterygii</taxon>
        <taxon>Neopterygii</taxon>
        <taxon>Teleostei</taxon>
        <taxon>Ostariophysi</taxon>
        <taxon>Siluriformes</taxon>
        <taxon>Ictaluridae</taxon>
        <taxon>Ameiurus</taxon>
    </lineage>
</organism>
<gene>
    <name evidence="1" type="ORF">AMELA_G00246380</name>
</gene>
<protein>
    <submittedName>
        <fullName evidence="1">Uncharacterized protein</fullName>
    </submittedName>
</protein>
<sequence>CCVHVPYSHAQCQWYFFTCTFYKPFYKLKSKTVLKVHREPGLYPGELWAQGRGLLGWDANSSEGTVAHTLSTDMAIWKSSYNIGTTLGTGGRNPGRTGRTYNLHAHWVEAGFEPPALDVQGKCANQ</sequence>
<name>A0A7J5ZTB6_AMEME</name>